<comment type="caution">
    <text evidence="1">The sequence shown here is derived from an EMBL/GenBank/DDBJ whole genome shotgun (WGS) entry which is preliminary data.</text>
</comment>
<protein>
    <recommendedName>
        <fullName evidence="3">PEBP-like protein</fullName>
    </recommendedName>
</protein>
<accession>A0AA39WQK0</accession>
<dbReference type="AlphaFoldDB" id="A0AA39WQK0"/>
<organism evidence="1 2">
    <name type="scientific">Immersiella caudata</name>
    <dbReference type="NCBI Taxonomy" id="314043"/>
    <lineage>
        <taxon>Eukaryota</taxon>
        <taxon>Fungi</taxon>
        <taxon>Dikarya</taxon>
        <taxon>Ascomycota</taxon>
        <taxon>Pezizomycotina</taxon>
        <taxon>Sordariomycetes</taxon>
        <taxon>Sordariomycetidae</taxon>
        <taxon>Sordariales</taxon>
        <taxon>Lasiosphaeriaceae</taxon>
        <taxon>Immersiella</taxon>
    </lineage>
</organism>
<dbReference type="EMBL" id="JAULSU010000004">
    <property type="protein sequence ID" value="KAK0619662.1"/>
    <property type="molecule type" value="Genomic_DNA"/>
</dbReference>
<evidence type="ECO:0008006" key="3">
    <source>
        <dbReference type="Google" id="ProtNLM"/>
    </source>
</evidence>
<dbReference type="InterPro" id="IPR036610">
    <property type="entry name" value="PEBP-like_sf"/>
</dbReference>
<name>A0AA39WQK0_9PEZI</name>
<dbReference type="Proteomes" id="UP001175000">
    <property type="component" value="Unassembled WGS sequence"/>
</dbReference>
<proteinExistence type="predicted"/>
<reference evidence="1" key="1">
    <citation type="submission" date="2023-06" db="EMBL/GenBank/DDBJ databases">
        <title>Genome-scale phylogeny and comparative genomics of the fungal order Sordariales.</title>
        <authorList>
            <consortium name="Lawrence Berkeley National Laboratory"/>
            <person name="Hensen N."/>
            <person name="Bonometti L."/>
            <person name="Westerberg I."/>
            <person name="Brannstrom I.O."/>
            <person name="Guillou S."/>
            <person name="Cros-Aarteil S."/>
            <person name="Calhoun S."/>
            <person name="Haridas S."/>
            <person name="Kuo A."/>
            <person name="Mondo S."/>
            <person name="Pangilinan J."/>
            <person name="Riley R."/>
            <person name="Labutti K."/>
            <person name="Andreopoulos B."/>
            <person name="Lipzen A."/>
            <person name="Chen C."/>
            <person name="Yanf M."/>
            <person name="Daum C."/>
            <person name="Ng V."/>
            <person name="Clum A."/>
            <person name="Steindorff A."/>
            <person name="Ohm R."/>
            <person name="Martin F."/>
            <person name="Silar P."/>
            <person name="Natvig D."/>
            <person name="Lalanne C."/>
            <person name="Gautier V."/>
            <person name="Ament-Velasquez S.L."/>
            <person name="Kruys A."/>
            <person name="Hutchinson M.I."/>
            <person name="Powell A.J."/>
            <person name="Barry K."/>
            <person name="Miller A.N."/>
            <person name="Grigoriev I.V."/>
            <person name="Debuchy R."/>
            <person name="Gladieux P."/>
            <person name="Thoren M.H."/>
            <person name="Johannesson H."/>
        </authorList>
    </citation>
    <scope>NUCLEOTIDE SEQUENCE</scope>
    <source>
        <strain evidence="1">CBS 606.72</strain>
    </source>
</reference>
<keyword evidence="2" id="KW-1185">Reference proteome</keyword>
<dbReference type="SUPFAM" id="SSF49777">
    <property type="entry name" value="PEBP-like"/>
    <property type="match status" value="1"/>
</dbReference>
<dbReference type="Gene3D" id="3.90.280.10">
    <property type="entry name" value="PEBP-like"/>
    <property type="match status" value="1"/>
</dbReference>
<evidence type="ECO:0000313" key="1">
    <source>
        <dbReference type="EMBL" id="KAK0619662.1"/>
    </source>
</evidence>
<gene>
    <name evidence="1" type="ORF">B0T14DRAFT_537369</name>
</gene>
<sequence length="147" mass="16123">MFLEARWSSVEAALGNTLNPKKLEDAPTVSLSRGHGVEFVITLTDPDAPSRKDSNLSPDVTRGAAGVSPHFGLVDLSEGTGKHRYVFLALVPQNGTIEKLHLSKPSDRQYWGYDTDDGETRGVREWAKENGLIPVGNWAANCRSMSW</sequence>
<evidence type="ECO:0000313" key="2">
    <source>
        <dbReference type="Proteomes" id="UP001175000"/>
    </source>
</evidence>